<evidence type="ECO:0000313" key="2">
    <source>
        <dbReference type="Proteomes" id="UP000217790"/>
    </source>
</evidence>
<reference evidence="2" key="1">
    <citation type="journal article" date="2017" name="Nat. Ecol. Evol.">
        <title>Genome expansion and lineage-specific genetic innovations in the forest pathogenic fungi Armillaria.</title>
        <authorList>
            <person name="Sipos G."/>
            <person name="Prasanna A.N."/>
            <person name="Walter M.C."/>
            <person name="O'Connor E."/>
            <person name="Balint B."/>
            <person name="Krizsan K."/>
            <person name="Kiss B."/>
            <person name="Hess J."/>
            <person name="Varga T."/>
            <person name="Slot J."/>
            <person name="Riley R."/>
            <person name="Boka B."/>
            <person name="Rigling D."/>
            <person name="Barry K."/>
            <person name="Lee J."/>
            <person name="Mihaltcheva S."/>
            <person name="LaButti K."/>
            <person name="Lipzen A."/>
            <person name="Waldron R."/>
            <person name="Moloney N.M."/>
            <person name="Sperisen C."/>
            <person name="Kredics L."/>
            <person name="Vagvoelgyi C."/>
            <person name="Patrignani A."/>
            <person name="Fitzpatrick D."/>
            <person name="Nagy I."/>
            <person name="Doyle S."/>
            <person name="Anderson J.B."/>
            <person name="Grigoriev I.V."/>
            <person name="Gueldener U."/>
            <person name="Muensterkoetter M."/>
            <person name="Nagy L.G."/>
        </authorList>
    </citation>
    <scope>NUCLEOTIDE SEQUENCE [LARGE SCALE GENOMIC DNA]</scope>
    <source>
        <strain evidence="2">Ar21-2</strain>
    </source>
</reference>
<sequence>MCPRDALSHLYGLVVRSHCSLTILTFIDAIMDENLLPILQLSPQLISLRFECKQLSRESDATLKSLFLVMSETIHVGDTLHNTLLPCLKRLEFMLYNVEYHAVKHLDVEFVDMVVSRCVPLGSQRLEFLQILVEGRAFQVPFTENDDLERLNRTRDDRLDLHLDLDDWIFS</sequence>
<proteinExistence type="predicted"/>
<protein>
    <recommendedName>
        <fullName evidence="3">F-box domain-containing protein</fullName>
    </recommendedName>
</protein>
<name>A0A2H3CU58_ARMGA</name>
<dbReference type="Proteomes" id="UP000217790">
    <property type="component" value="Unassembled WGS sequence"/>
</dbReference>
<dbReference type="AlphaFoldDB" id="A0A2H3CU58"/>
<dbReference type="EMBL" id="KZ293694">
    <property type="protein sequence ID" value="PBK84984.1"/>
    <property type="molecule type" value="Genomic_DNA"/>
</dbReference>
<gene>
    <name evidence="1" type="ORF">ARMGADRAFT_1087890</name>
</gene>
<organism evidence="1 2">
    <name type="scientific">Armillaria gallica</name>
    <name type="common">Bulbous honey fungus</name>
    <name type="synonym">Armillaria bulbosa</name>
    <dbReference type="NCBI Taxonomy" id="47427"/>
    <lineage>
        <taxon>Eukaryota</taxon>
        <taxon>Fungi</taxon>
        <taxon>Dikarya</taxon>
        <taxon>Basidiomycota</taxon>
        <taxon>Agaricomycotina</taxon>
        <taxon>Agaricomycetes</taxon>
        <taxon>Agaricomycetidae</taxon>
        <taxon>Agaricales</taxon>
        <taxon>Marasmiineae</taxon>
        <taxon>Physalacriaceae</taxon>
        <taxon>Armillaria</taxon>
    </lineage>
</organism>
<evidence type="ECO:0000313" key="1">
    <source>
        <dbReference type="EMBL" id="PBK84984.1"/>
    </source>
</evidence>
<dbReference type="OrthoDB" id="3004676at2759"/>
<dbReference type="InParanoid" id="A0A2H3CU58"/>
<keyword evidence="2" id="KW-1185">Reference proteome</keyword>
<dbReference type="OMA" id="IADWDER"/>
<accession>A0A2H3CU58</accession>
<evidence type="ECO:0008006" key="3">
    <source>
        <dbReference type="Google" id="ProtNLM"/>
    </source>
</evidence>